<keyword evidence="5" id="KW-1185">Reference proteome</keyword>
<feature type="compositionally biased region" description="Polar residues" evidence="2">
    <location>
        <begin position="35"/>
        <end position="49"/>
    </location>
</feature>
<feature type="compositionally biased region" description="Low complexity" evidence="2">
    <location>
        <begin position="116"/>
        <end position="131"/>
    </location>
</feature>
<feature type="coiled-coil region" evidence="1">
    <location>
        <begin position="236"/>
        <end position="270"/>
    </location>
</feature>
<feature type="region of interest" description="Disordered" evidence="2">
    <location>
        <begin position="499"/>
        <end position="607"/>
    </location>
</feature>
<feature type="coiled-coil region" evidence="1">
    <location>
        <begin position="338"/>
        <end position="443"/>
    </location>
</feature>
<accession>A0A3A2ZJX1</accession>
<feature type="compositionally biased region" description="Polar residues" evidence="2">
    <location>
        <begin position="73"/>
        <end position="93"/>
    </location>
</feature>
<proteinExistence type="predicted"/>
<comment type="caution">
    <text evidence="4">The sequence shown here is derived from an EMBL/GenBank/DDBJ whole genome shotgun (WGS) entry which is preliminary data.</text>
</comment>
<evidence type="ECO:0000313" key="5">
    <source>
        <dbReference type="Proteomes" id="UP000266188"/>
    </source>
</evidence>
<dbReference type="EMBL" id="MVGC01000160">
    <property type="protein sequence ID" value="RJE22603.1"/>
    <property type="molecule type" value="Genomic_DNA"/>
</dbReference>
<evidence type="ECO:0000313" key="4">
    <source>
        <dbReference type="EMBL" id="RJE22603.1"/>
    </source>
</evidence>
<dbReference type="STRING" id="2070753.A0A3A2ZJX1"/>
<dbReference type="OrthoDB" id="5383703at2759"/>
<keyword evidence="1" id="KW-0175">Coiled coil</keyword>
<evidence type="ECO:0000256" key="2">
    <source>
        <dbReference type="SAM" id="MobiDB-lite"/>
    </source>
</evidence>
<gene>
    <name evidence="4" type="ORF">PHISCL_05071</name>
</gene>
<evidence type="ECO:0000256" key="1">
    <source>
        <dbReference type="SAM" id="Coils"/>
    </source>
</evidence>
<feature type="domain" description="Spindle pole body-associated protein cut12" evidence="3">
    <location>
        <begin position="142"/>
        <end position="280"/>
    </location>
</feature>
<name>A0A3A2ZJX1_9EURO</name>
<dbReference type="Pfam" id="PF11500">
    <property type="entry name" value="Cut12"/>
    <property type="match status" value="1"/>
</dbReference>
<evidence type="ECO:0000259" key="3">
    <source>
        <dbReference type="Pfam" id="PF11500"/>
    </source>
</evidence>
<dbReference type="Proteomes" id="UP000266188">
    <property type="component" value="Unassembled WGS sequence"/>
</dbReference>
<protein>
    <recommendedName>
        <fullName evidence="3">Spindle pole body-associated protein cut12 domain-containing protein</fullName>
    </recommendedName>
</protein>
<dbReference type="InterPro" id="IPR021589">
    <property type="entry name" value="Cut12"/>
</dbReference>
<feature type="region of interest" description="Disordered" evidence="2">
    <location>
        <begin position="22"/>
        <end position="203"/>
    </location>
</feature>
<reference evidence="5" key="1">
    <citation type="submission" date="2017-02" db="EMBL/GenBank/DDBJ databases">
        <authorList>
            <person name="Tafer H."/>
            <person name="Lopandic K."/>
        </authorList>
    </citation>
    <scope>NUCLEOTIDE SEQUENCE [LARGE SCALE GENOMIC DNA]</scope>
    <source>
        <strain evidence="5">CBS 366.77</strain>
    </source>
</reference>
<sequence length="703" mass="79331">MPEAPETPAPLFAIRAFKSALFGTPGADDEGEAENTLQSKQQADSQQNKTDSRRTFPENMDGPENAKKANADTGGNTIPSPTKSILLTPGTASNRRKTVSFGDGVVDNERKRDTSSKSSKTSSNSSGPLSSQWMSGPSDGKNKPRSKLTQTLLDARDGPSNELASSHSVKAGKEPAEVAPQQATPPVDDNDITTNLNEPRSESGKYWKAEFDSYRTKTTKEIKKLIQYRSVAKSYARKKDEEASRLAHKLQEEENRVAEMERHVSQLASTMVGEGEKADKEQLVRDLTKQTALALQYKHRVSLLRKLLEKHGVVGSEVDDIGEHSDVDSPSSKTAGDLRKTQQALDLANAKIEDQQTELDKLQNLAQSSEQKASKLEQDNMSLKHTLSRVKQEMNKFEGRRLEKEGKLKQREAKLEERVKEYRERLKRAHQEHRSKEQDLNASFDEERCRLMEEIHLLRTKLRNNERLHANRAHRRHSYNLHTADTSTQIHDLEYNFLEPNHNETDDSDEPPSPSPRSKRDSWYSRPATANLLDQKGDPEVISLGDDEELTSSEDLPARQGYRSRQAVHDNDDLRRPSQHHNMKALSTSTMPGRQRYSRDNHRTQRRPQTNASLLHHLTNLDDHQQAVVRESLRSPVKYSLDAITGFSRPNAVQDAGKRDNLSTVERAAISVDRMVAARVRLKQKEARRKARLEGKENIALAN</sequence>
<organism evidence="4 5">
    <name type="scientific">Aspergillus sclerotialis</name>
    <dbReference type="NCBI Taxonomy" id="2070753"/>
    <lineage>
        <taxon>Eukaryota</taxon>
        <taxon>Fungi</taxon>
        <taxon>Dikarya</taxon>
        <taxon>Ascomycota</taxon>
        <taxon>Pezizomycotina</taxon>
        <taxon>Eurotiomycetes</taxon>
        <taxon>Eurotiomycetidae</taxon>
        <taxon>Eurotiales</taxon>
        <taxon>Aspergillaceae</taxon>
        <taxon>Aspergillus</taxon>
        <taxon>Aspergillus subgen. Polypaecilum</taxon>
    </lineage>
</organism>
<feature type="compositionally biased region" description="Basic and acidic residues" evidence="2">
    <location>
        <begin position="567"/>
        <end position="576"/>
    </location>
</feature>
<dbReference type="AlphaFoldDB" id="A0A3A2ZJX1"/>